<evidence type="ECO:0000313" key="1">
    <source>
        <dbReference type="EMBL" id="MCI4675718.1"/>
    </source>
</evidence>
<sequence>MLESDDPVVPAVNAAIVQRFLPRSASQLHPGERLEVCSPPLPGSGR</sequence>
<dbReference type="Proteomes" id="UP001139068">
    <property type="component" value="Unassembled WGS sequence"/>
</dbReference>
<gene>
    <name evidence="1" type="ORF">K9U37_12835</name>
</gene>
<dbReference type="RefSeq" id="WP_243071999.1">
    <property type="nucleotide sequence ID" value="NZ_JAIVFL010000001.1"/>
</dbReference>
<evidence type="ECO:0000313" key="2">
    <source>
        <dbReference type="Proteomes" id="UP001139068"/>
    </source>
</evidence>
<proteinExistence type="predicted"/>
<protein>
    <submittedName>
        <fullName evidence="1">Uncharacterized protein</fullName>
    </submittedName>
</protein>
<comment type="caution">
    <text evidence="1">The sequence shown here is derived from an EMBL/GenBank/DDBJ whole genome shotgun (WGS) entry which is preliminary data.</text>
</comment>
<dbReference type="EMBL" id="JAIVFL010000001">
    <property type="protein sequence ID" value="MCI4675718.1"/>
    <property type="molecule type" value="Genomic_DNA"/>
</dbReference>
<organism evidence="1 2">
    <name type="scientific">Candidatus Mycolicibacterium alkanivorans</name>
    <dbReference type="NCBI Taxonomy" id="2954114"/>
    <lineage>
        <taxon>Bacteria</taxon>
        <taxon>Bacillati</taxon>
        <taxon>Actinomycetota</taxon>
        <taxon>Actinomycetes</taxon>
        <taxon>Mycobacteriales</taxon>
        <taxon>Mycobacteriaceae</taxon>
        <taxon>Mycolicibacterium</taxon>
    </lineage>
</organism>
<keyword evidence="2" id="KW-1185">Reference proteome</keyword>
<accession>A0ABS9YWX2</accession>
<reference evidence="1" key="1">
    <citation type="journal article" date="2022" name="ISME J.">
        <title>Identification of active gaseous-alkane degraders at natural gas seeps.</title>
        <authorList>
            <person name="Farhan Ul Haque M."/>
            <person name="Hernandez M."/>
            <person name="Crombie A.T."/>
            <person name="Murrell J.C."/>
        </authorList>
    </citation>
    <scope>NUCLEOTIDE SEQUENCE</scope>
    <source>
        <strain evidence="1">ANDR5</strain>
    </source>
</reference>
<name>A0ABS9YWX2_9MYCO</name>